<dbReference type="Proteomes" id="UP001500929">
    <property type="component" value="Unassembled WGS sequence"/>
</dbReference>
<proteinExistence type="predicted"/>
<dbReference type="RefSeq" id="WP_259481514.1">
    <property type="nucleotide sequence ID" value="NZ_BAAAQY010000014.1"/>
</dbReference>
<evidence type="ECO:0000313" key="1">
    <source>
        <dbReference type="EMBL" id="GAA2248273.1"/>
    </source>
</evidence>
<dbReference type="EMBL" id="BAAAQY010000014">
    <property type="protein sequence ID" value="GAA2248273.1"/>
    <property type="molecule type" value="Genomic_DNA"/>
</dbReference>
<keyword evidence="2" id="KW-1185">Reference proteome</keyword>
<comment type="caution">
    <text evidence="1">The sequence shown here is derived from an EMBL/GenBank/DDBJ whole genome shotgun (WGS) entry which is preliminary data.</text>
</comment>
<reference evidence="1 2" key="1">
    <citation type="journal article" date="2019" name="Int. J. Syst. Evol. Microbiol.">
        <title>The Global Catalogue of Microorganisms (GCM) 10K type strain sequencing project: providing services to taxonomists for standard genome sequencing and annotation.</title>
        <authorList>
            <consortium name="The Broad Institute Genomics Platform"/>
            <consortium name="The Broad Institute Genome Sequencing Center for Infectious Disease"/>
            <person name="Wu L."/>
            <person name="Ma J."/>
        </authorList>
    </citation>
    <scope>NUCLEOTIDE SEQUENCE [LARGE SCALE GENOMIC DNA]</scope>
    <source>
        <strain evidence="1 2">JCM 16117</strain>
    </source>
</reference>
<name>A0ABN3E4C8_9MICO</name>
<accession>A0ABN3E4C8</accession>
<gene>
    <name evidence="1" type="ORF">GCM10009851_37100</name>
</gene>
<evidence type="ECO:0000313" key="2">
    <source>
        <dbReference type="Proteomes" id="UP001500929"/>
    </source>
</evidence>
<sequence>MFEHVTAESLLQHRSLKHAYKALDHPESSINAWSDLQLSIPAMEGTASDFAALIERLTSDGREDVIATVVLNPRVPMKSLLMLAERGLAVEALAHLDRGYELARVIADLHGTSEAVTTVAIALYTSPSISATEFACYVAHHVDDEMVLFNLELNQSHGGSPEKQDILAALIEYDSKGG</sequence>
<protein>
    <submittedName>
        <fullName evidence="1">Uncharacterized protein</fullName>
    </submittedName>
</protein>
<organism evidence="1 2">
    <name type="scientific">Herbiconiux moechotypicola</name>
    <dbReference type="NCBI Taxonomy" id="637393"/>
    <lineage>
        <taxon>Bacteria</taxon>
        <taxon>Bacillati</taxon>
        <taxon>Actinomycetota</taxon>
        <taxon>Actinomycetes</taxon>
        <taxon>Micrococcales</taxon>
        <taxon>Microbacteriaceae</taxon>
        <taxon>Herbiconiux</taxon>
    </lineage>
</organism>